<dbReference type="Proteomes" id="UP000284095">
    <property type="component" value="Unassembled WGS sequence"/>
</dbReference>
<evidence type="ECO:0000313" key="1">
    <source>
        <dbReference type="EMBL" id="RHG28689.1"/>
    </source>
</evidence>
<reference evidence="1 2" key="1">
    <citation type="submission" date="2018-08" db="EMBL/GenBank/DDBJ databases">
        <title>A genome reference for cultivated species of the human gut microbiota.</title>
        <authorList>
            <person name="Zou Y."/>
            <person name="Xue W."/>
            <person name="Luo G."/>
        </authorList>
    </citation>
    <scope>NUCLEOTIDE SEQUENCE [LARGE SCALE GENOMIC DNA]</scope>
    <source>
        <strain evidence="1 2">AM22-22</strain>
    </source>
</reference>
<sequence length="143" mass="16624">MTEKDIYDKRKFYKTKLEPLIHELKLQCNMEHMPMFVTVAVKNDKAGTEYASDMVLAGSGTELENNRILKLLLELNNIHQKYPDYIEKDIREISQYLERLNTNSYPNSGIELADNKINTFHKITDPYKPSSCEPDGYSDLMDV</sequence>
<keyword evidence="2" id="KW-1185">Reference proteome</keyword>
<gene>
    <name evidence="1" type="ORF">DW265_00150</name>
</gene>
<protein>
    <submittedName>
        <fullName evidence="1">Uncharacterized protein</fullName>
    </submittedName>
</protein>
<proteinExistence type="predicted"/>
<dbReference type="AlphaFoldDB" id="A0A414T3F1"/>
<dbReference type="RefSeq" id="WP_118224003.1">
    <property type="nucleotide sequence ID" value="NZ_QRIC01000001.1"/>
</dbReference>
<name>A0A414T3F1_9FIRM</name>
<evidence type="ECO:0000313" key="2">
    <source>
        <dbReference type="Proteomes" id="UP000284095"/>
    </source>
</evidence>
<organism evidence="1 2">
    <name type="scientific">Dorea longicatena</name>
    <dbReference type="NCBI Taxonomy" id="88431"/>
    <lineage>
        <taxon>Bacteria</taxon>
        <taxon>Bacillati</taxon>
        <taxon>Bacillota</taxon>
        <taxon>Clostridia</taxon>
        <taxon>Lachnospirales</taxon>
        <taxon>Lachnospiraceae</taxon>
        <taxon>Dorea</taxon>
    </lineage>
</organism>
<dbReference type="EMBL" id="QRIC01000001">
    <property type="protein sequence ID" value="RHG28689.1"/>
    <property type="molecule type" value="Genomic_DNA"/>
</dbReference>
<comment type="caution">
    <text evidence="1">The sequence shown here is derived from an EMBL/GenBank/DDBJ whole genome shotgun (WGS) entry which is preliminary data.</text>
</comment>
<accession>A0A414T3F1</accession>